<dbReference type="EMBL" id="JACBAF010002319">
    <property type="protein sequence ID" value="KAF7155484.1"/>
    <property type="molecule type" value="Genomic_DNA"/>
</dbReference>
<comment type="caution">
    <text evidence="2">The sequence shown here is derived from an EMBL/GenBank/DDBJ whole genome shotgun (WGS) entry which is preliminary data.</text>
</comment>
<organism evidence="2 3">
    <name type="scientific">Aspergillus hiratsukae</name>
    <dbReference type="NCBI Taxonomy" id="1194566"/>
    <lineage>
        <taxon>Eukaryota</taxon>
        <taxon>Fungi</taxon>
        <taxon>Dikarya</taxon>
        <taxon>Ascomycota</taxon>
        <taxon>Pezizomycotina</taxon>
        <taxon>Eurotiomycetes</taxon>
        <taxon>Eurotiomycetidae</taxon>
        <taxon>Eurotiales</taxon>
        <taxon>Aspergillaceae</taxon>
        <taxon>Aspergillus</taxon>
        <taxon>Aspergillus subgen. Fumigati</taxon>
    </lineage>
</organism>
<feature type="region of interest" description="Disordered" evidence="1">
    <location>
        <begin position="1"/>
        <end position="23"/>
    </location>
</feature>
<gene>
    <name evidence="2" type="ORF">CNMCM6106_004630</name>
</gene>
<evidence type="ECO:0000256" key="1">
    <source>
        <dbReference type="SAM" id="MobiDB-lite"/>
    </source>
</evidence>
<evidence type="ECO:0000313" key="3">
    <source>
        <dbReference type="Proteomes" id="UP000662466"/>
    </source>
</evidence>
<evidence type="ECO:0000313" key="2">
    <source>
        <dbReference type="EMBL" id="KAF7155484.1"/>
    </source>
</evidence>
<accession>A0A8H6PJI7</accession>
<dbReference type="Proteomes" id="UP000662466">
    <property type="component" value="Unassembled WGS sequence"/>
</dbReference>
<reference evidence="2" key="1">
    <citation type="submission" date="2020-06" db="EMBL/GenBank/DDBJ databases">
        <title>Draft genome sequences of strains closely related to Aspergillus parafelis and Aspergillus hiratsukae.</title>
        <authorList>
            <person name="Dos Santos R.A.C."/>
            <person name="Rivero-Menendez O."/>
            <person name="Steenwyk J.L."/>
            <person name="Mead M.E."/>
            <person name="Goldman G.H."/>
            <person name="Alastruey-Izquierdo A."/>
            <person name="Rokas A."/>
        </authorList>
    </citation>
    <scope>NUCLEOTIDE SEQUENCE</scope>
    <source>
        <strain evidence="2">CNM-CM6106</strain>
    </source>
</reference>
<proteinExistence type="predicted"/>
<sequence>MSGRGSSFGDSFESEYSSSDEEGDKGWYPGDGVCPPTSQFIACYRASHEIWSHAASTHLEDPKSIHFYLEAFLNLLSNVPPFFHNPPKDFNLTGHRKYPLILRFSFELETVGNMNCDERWKTFDYLQCLGFPSPMVYKTSIEAQLPEDIPSASRLLVLDWKGYVLFAMDVAGNGEGTREAVPQQELVLMVTSLDMPSPIFAPPTMISRPAVASVRKDSIFHELFNSLDKCMSLSSTREALDSLLRSAFFDPSVPCNLLGAASLGIKNALLSPDGVGNQRLLHGIASKTPHLSFLWAAAVYTNQAESMLRECFKMLPPLCLPAAFWTNTLQSFLQVVYLLDTSTGSTISRAEEFQISHFCRPAPSVPWSPSPPFGSTIIQNLSLEVEEHLEHGHRPRSWRIYWVLHSAERIPASERHQVDVLQCRIAPYPDIGEVSTEYVSEHVVNMYTDVSSPSLNERALADAQSRGATSRLFNWHRAYDDGFWFDDGIENIEAIRRVQLRPWIVDPFNKDMVKDNGPVKESQQSEVDRETILEWNAEVEKYQQSAEISVP</sequence>
<protein>
    <submittedName>
        <fullName evidence="2">Uncharacterized protein</fullName>
    </submittedName>
</protein>
<dbReference type="AlphaFoldDB" id="A0A8H6PJI7"/>
<feature type="compositionally biased region" description="Low complexity" evidence="1">
    <location>
        <begin position="1"/>
        <end position="17"/>
    </location>
</feature>
<name>A0A8H6PJI7_9EURO</name>